<comment type="caution">
    <text evidence="4">The sequence shown here is derived from an EMBL/GenBank/DDBJ whole genome shotgun (WGS) entry which is preliminary data.</text>
</comment>
<dbReference type="GO" id="GO:0010411">
    <property type="term" value="P:xyloglucan metabolic process"/>
    <property type="evidence" value="ECO:0007669"/>
    <property type="project" value="TreeGrafter"/>
</dbReference>
<protein>
    <submittedName>
        <fullName evidence="4">T9SS type A sorting domain-containing protein</fullName>
    </submittedName>
</protein>
<sequence length="1235" mass="134992">MKINFIKSLIIACLVITTGTYLYTNYSTSTDESIRVEKVWSSKKTKVKSGEEAFMKPDGFIEYFNSISKEINQTESGYQKGYRFNELSKSLKKQAQARTNANVPAEFISRGPGNVGGRTRAIAVDPDDNTSCTWLAGASSGGIWKTTDCGETWINISPDLPNLSTNSIAQASSNPDVIYVGTGEVFAGNTTFVRGDGIYKSTDRGATWSLLSSTVDNADYISVNRIAVDPTDENTVVIATNSGIYKSTDGGATWSETYSASSIGSVQDLQVDPSDYNIQYAGVNSNGIYKSIDAGDTWTRSSDGIAEGVRFEIAVAPSDPNIVYTSTFSGEETVLYYSEDKGESWILVGDPDYDTNFLGAQGWYDNTIAVNPYNPYEAYVGGVSIGKYLVDPNNIGETERQFIGVDIEGTNFIEFVNFGATYNAGSLNISDGSNNPSENPVTVEIRFGADNVQKAHRFTVPEGATSGVAIADYTYQDYIDVPFEVWDIENDRQLMVSFRDQENDGEFNLNSRSSTDEDLSAAREYFYVHDVDYDASTPNSDIAIDGGVEFANMYYFWPVLAEEATWDPASFENAIMRINYGSQFLAQATAVAIYDAYGNYEGQNQNTVHPDHHHLTFVKIDDDNETFMIINGNDGGFSLSMNNGETMDQITDGYVTSQFYGADKKPGEDKYIGGTQDNGTWVSTGTSVDETNAYNFVIGGDGFEVLWHATDTEKVLGSIYNNRIQKSTNGGQSFSASANGITSGDGPFITRLAGSVSSPDVVYAIGETGVYKSTNFGGSWTMKTIDNETWGGNASASDVEVSLANDQIVWAGAGMASSLNFFVSTDAGETYEAVNNYTSDPNAYSTGIYTHPTEENTAYALFSRANFPKILKTTDLGQTWTDISGFAEGGNESTKGFPDVFVHSLLVMPFDTDIIWVGTEIGLYESLDGGESWNIRNDLPAVSIWSMKIVDDQVVLGTHGRGIWTATIGELAIAGLKAQTFNYVGYGEAELTLDLPVDYSQVKVLVNDVEVETIDNPVAGNSTVMLENFIEFEGADIKIVGTYEGVDYQSSVLKTEAIDATPEILDFSAANEGDNFPVSIELENNEPFEKVEVIFGDEVVYTDTQSLTKSDVSRVINFDYAEANSNNVQLKAYINDFVFTTNTVNIVTSNKQKKLNAGLKLYPNPAVDFVNVTVEGMNIVELSVYTANGQFVKNQRVKQTEKQAQLNIADLKQGMYLLQVKDAKGALRTKRFIKQ</sequence>
<name>A0A934WV09_9BACT</name>
<dbReference type="PANTHER" id="PTHR43739">
    <property type="entry name" value="XYLOGLUCANASE (EUROFUNG)"/>
    <property type="match status" value="1"/>
</dbReference>
<dbReference type="Pfam" id="PF15902">
    <property type="entry name" value="Sortilin-Vps10"/>
    <property type="match status" value="1"/>
</dbReference>
<feature type="domain" description="Sortilin N-terminal" evidence="2">
    <location>
        <begin position="244"/>
        <end position="357"/>
    </location>
</feature>
<dbReference type="InterPro" id="IPR031778">
    <property type="entry name" value="Sortilin_N"/>
</dbReference>
<dbReference type="InterPro" id="IPR052025">
    <property type="entry name" value="Xyloglucanase_GH74"/>
</dbReference>
<dbReference type="InterPro" id="IPR026444">
    <property type="entry name" value="Secre_tail"/>
</dbReference>
<evidence type="ECO:0000259" key="3">
    <source>
        <dbReference type="Pfam" id="PF18962"/>
    </source>
</evidence>
<dbReference type="InterPro" id="IPR015943">
    <property type="entry name" value="WD40/YVTN_repeat-like_dom_sf"/>
</dbReference>
<dbReference type="Gene3D" id="2.130.10.10">
    <property type="entry name" value="YVTN repeat-like/Quinoprotein amine dehydrogenase"/>
    <property type="match status" value="6"/>
</dbReference>
<proteinExistence type="predicted"/>
<evidence type="ECO:0000313" key="5">
    <source>
        <dbReference type="Proteomes" id="UP000611723"/>
    </source>
</evidence>
<keyword evidence="1" id="KW-0677">Repeat</keyword>
<reference evidence="4" key="1">
    <citation type="submission" date="2021-01" db="EMBL/GenBank/DDBJ databases">
        <title>Marivirga aurantiaca sp. nov., isolated from intertidal surface sediments.</title>
        <authorList>
            <person name="Zhang M."/>
        </authorList>
    </citation>
    <scope>NUCLEOTIDE SEQUENCE</scope>
    <source>
        <strain evidence="4">S37H4</strain>
    </source>
</reference>
<evidence type="ECO:0000313" key="4">
    <source>
        <dbReference type="EMBL" id="MBK6263466.1"/>
    </source>
</evidence>
<dbReference type="EMBL" id="JAEQBW010000001">
    <property type="protein sequence ID" value="MBK6263466.1"/>
    <property type="molecule type" value="Genomic_DNA"/>
</dbReference>
<dbReference type="RefSeq" id="WP_201429161.1">
    <property type="nucleotide sequence ID" value="NZ_JAEQBW010000001.1"/>
</dbReference>
<evidence type="ECO:0000259" key="2">
    <source>
        <dbReference type="Pfam" id="PF15902"/>
    </source>
</evidence>
<dbReference type="Proteomes" id="UP000611723">
    <property type="component" value="Unassembled WGS sequence"/>
</dbReference>
<feature type="domain" description="Secretion system C-terminal sorting" evidence="3">
    <location>
        <begin position="1161"/>
        <end position="1230"/>
    </location>
</feature>
<evidence type="ECO:0000256" key="1">
    <source>
        <dbReference type="ARBA" id="ARBA00022737"/>
    </source>
</evidence>
<keyword evidence="5" id="KW-1185">Reference proteome</keyword>
<dbReference type="CDD" id="cd15482">
    <property type="entry name" value="Sialidase_non-viral"/>
    <property type="match status" value="1"/>
</dbReference>
<dbReference type="Pfam" id="PF18962">
    <property type="entry name" value="Por_Secre_tail"/>
    <property type="match status" value="1"/>
</dbReference>
<accession>A0A934WV09</accession>
<dbReference type="NCBIfam" id="TIGR04183">
    <property type="entry name" value="Por_Secre_tail"/>
    <property type="match status" value="1"/>
</dbReference>
<organism evidence="4 5">
    <name type="scientific">Marivirga aurantiaca</name>
    <dbReference type="NCBI Taxonomy" id="2802615"/>
    <lineage>
        <taxon>Bacteria</taxon>
        <taxon>Pseudomonadati</taxon>
        <taxon>Bacteroidota</taxon>
        <taxon>Cytophagia</taxon>
        <taxon>Cytophagales</taxon>
        <taxon>Marivirgaceae</taxon>
        <taxon>Marivirga</taxon>
    </lineage>
</organism>
<dbReference type="PANTHER" id="PTHR43739:SF5">
    <property type="entry name" value="EXO-ALPHA-SIALIDASE"/>
    <property type="match status" value="1"/>
</dbReference>
<dbReference type="SUPFAM" id="SSF110296">
    <property type="entry name" value="Oligoxyloglucan reducing end-specific cellobiohydrolase"/>
    <property type="match status" value="2"/>
</dbReference>
<dbReference type="AlphaFoldDB" id="A0A934WV09"/>
<gene>
    <name evidence="4" type="ORF">JKA74_00350</name>
</gene>